<evidence type="ECO:0000256" key="1">
    <source>
        <dbReference type="ARBA" id="ARBA00004651"/>
    </source>
</evidence>
<sequence length="310" mass="34945">MSLARYMVKRRENDKRIGMEMYKHRVCYLFLAPYAIVFILFFVAPLVISIFYSFTYFNILEPPTFIGLRNYINLFLGDDVFLISMKNTFIMAAITGPIGYIAAFLFAWFINELPRYVRAFVTLVFYAPSISGGAYMIWALIFSGDAYGYINGLLMNLGILNAPILWLTDPKYMMPVMLVVILWMSLGAGFLAFIAGLSTIDPTLYEAGLVDGITNRWQELWYITLPNMKGMLMFGAVMAITQSFGVADVTIVLAGFPSTDYAVHTVVNHLIDYGSIRFEMGYASAIATILFLTMIVCNAVIQKLLRRVGT</sequence>
<organism evidence="9">
    <name type="scientific">uncultured bacterium contig00073</name>
    <dbReference type="NCBI Taxonomy" id="1181552"/>
    <lineage>
        <taxon>Bacteria</taxon>
        <taxon>environmental samples</taxon>
    </lineage>
</organism>
<reference evidence="9" key="1">
    <citation type="submission" date="2012-03" db="EMBL/GenBank/DDBJ databases">
        <title>Functional metagenomics reveals considerable lignocellulase gene clusters in the gut microbiome of a wood-feeding higher termite.</title>
        <authorList>
            <person name="Liu N."/>
        </authorList>
    </citation>
    <scope>NUCLEOTIDE SEQUENCE</scope>
</reference>
<evidence type="ECO:0000256" key="3">
    <source>
        <dbReference type="ARBA" id="ARBA00022475"/>
    </source>
</evidence>
<keyword evidence="3" id="KW-1003">Cell membrane</keyword>
<feature type="transmembrane region" description="Helical" evidence="7">
    <location>
        <begin position="172"/>
        <end position="195"/>
    </location>
</feature>
<feature type="domain" description="ABC transmembrane type-1" evidence="8">
    <location>
        <begin position="85"/>
        <end position="301"/>
    </location>
</feature>
<dbReference type="Gene3D" id="1.10.3720.10">
    <property type="entry name" value="MetI-like"/>
    <property type="match status" value="1"/>
</dbReference>
<dbReference type="SUPFAM" id="SSF161098">
    <property type="entry name" value="MetI-like"/>
    <property type="match status" value="1"/>
</dbReference>
<keyword evidence="2 7" id="KW-0813">Transport</keyword>
<comment type="similarity">
    <text evidence="7">Belongs to the binding-protein-dependent transport system permease family.</text>
</comment>
<evidence type="ECO:0000256" key="2">
    <source>
        <dbReference type="ARBA" id="ARBA00022448"/>
    </source>
</evidence>
<accession>A0A806JZ17</accession>
<dbReference type="EMBL" id="JQ844190">
    <property type="protein sequence ID" value="AGS52356.1"/>
    <property type="molecule type" value="Genomic_DNA"/>
</dbReference>
<dbReference type="GO" id="GO:0005886">
    <property type="term" value="C:plasma membrane"/>
    <property type="evidence" value="ECO:0007669"/>
    <property type="project" value="UniProtKB-SubCell"/>
</dbReference>
<evidence type="ECO:0000256" key="6">
    <source>
        <dbReference type="ARBA" id="ARBA00023136"/>
    </source>
</evidence>
<evidence type="ECO:0000256" key="7">
    <source>
        <dbReference type="RuleBase" id="RU363032"/>
    </source>
</evidence>
<dbReference type="CDD" id="cd06261">
    <property type="entry name" value="TM_PBP2"/>
    <property type="match status" value="1"/>
</dbReference>
<evidence type="ECO:0000256" key="4">
    <source>
        <dbReference type="ARBA" id="ARBA00022692"/>
    </source>
</evidence>
<dbReference type="InterPro" id="IPR000515">
    <property type="entry name" value="MetI-like"/>
</dbReference>
<dbReference type="Pfam" id="PF00528">
    <property type="entry name" value="BPD_transp_1"/>
    <property type="match status" value="1"/>
</dbReference>
<comment type="subcellular location">
    <subcellularLocation>
        <location evidence="1 7">Cell membrane</location>
        <topology evidence="1 7">Multi-pass membrane protein</topology>
    </subcellularLocation>
</comment>
<name>A0A806JZ17_9BACT</name>
<dbReference type="AlphaFoldDB" id="A0A806JZ17"/>
<feature type="transmembrane region" description="Helical" evidence="7">
    <location>
        <begin position="232"/>
        <end position="256"/>
    </location>
</feature>
<feature type="transmembrane region" description="Helical" evidence="7">
    <location>
        <begin position="26"/>
        <end position="52"/>
    </location>
</feature>
<protein>
    <submittedName>
        <fullName evidence="9">Binding-protein-dependent transport systems inner membrane component</fullName>
    </submittedName>
</protein>
<feature type="transmembrane region" description="Helical" evidence="7">
    <location>
        <begin position="148"/>
        <end position="166"/>
    </location>
</feature>
<proteinExistence type="inferred from homology"/>
<feature type="transmembrane region" description="Helical" evidence="7">
    <location>
        <begin position="116"/>
        <end position="141"/>
    </location>
</feature>
<feature type="transmembrane region" description="Helical" evidence="7">
    <location>
        <begin position="89"/>
        <end position="110"/>
    </location>
</feature>
<dbReference type="GO" id="GO:0055085">
    <property type="term" value="P:transmembrane transport"/>
    <property type="evidence" value="ECO:0007669"/>
    <property type="project" value="InterPro"/>
</dbReference>
<evidence type="ECO:0000259" key="8">
    <source>
        <dbReference type="PROSITE" id="PS50928"/>
    </source>
</evidence>
<dbReference type="PANTHER" id="PTHR30193:SF37">
    <property type="entry name" value="INNER MEMBRANE ABC TRANSPORTER PERMEASE PROTEIN YCJO"/>
    <property type="match status" value="1"/>
</dbReference>
<dbReference type="InterPro" id="IPR035906">
    <property type="entry name" value="MetI-like_sf"/>
</dbReference>
<keyword evidence="6 7" id="KW-0472">Membrane</keyword>
<dbReference type="PROSITE" id="PS50928">
    <property type="entry name" value="ABC_TM1"/>
    <property type="match status" value="1"/>
</dbReference>
<evidence type="ECO:0000313" key="9">
    <source>
        <dbReference type="EMBL" id="AGS52356.1"/>
    </source>
</evidence>
<evidence type="ECO:0000256" key="5">
    <source>
        <dbReference type="ARBA" id="ARBA00022989"/>
    </source>
</evidence>
<feature type="transmembrane region" description="Helical" evidence="7">
    <location>
        <begin position="280"/>
        <end position="301"/>
    </location>
</feature>
<keyword evidence="5 7" id="KW-1133">Transmembrane helix</keyword>
<keyword evidence="4 7" id="KW-0812">Transmembrane</keyword>
<dbReference type="PANTHER" id="PTHR30193">
    <property type="entry name" value="ABC TRANSPORTER PERMEASE PROTEIN"/>
    <property type="match status" value="1"/>
</dbReference>
<dbReference type="InterPro" id="IPR051393">
    <property type="entry name" value="ABC_transporter_permease"/>
</dbReference>